<dbReference type="PANTHER" id="PTHR48090">
    <property type="entry name" value="UNDECAPRENYL-PHOSPHATE 4-DEOXY-4-FORMAMIDO-L-ARABINOSE TRANSFERASE-RELATED"/>
    <property type="match status" value="1"/>
</dbReference>
<proteinExistence type="predicted"/>
<protein>
    <recommendedName>
        <fullName evidence="2">Glycosyltransferase 2-like domain-containing protein</fullName>
    </recommendedName>
</protein>
<feature type="domain" description="Glycosyltransferase 2-like" evidence="2">
    <location>
        <begin position="4"/>
        <end position="162"/>
    </location>
</feature>
<keyword evidence="1" id="KW-0812">Transmembrane</keyword>
<reference evidence="3" key="1">
    <citation type="submission" date="2018-05" db="EMBL/GenBank/DDBJ databases">
        <authorList>
            <person name="Lanie J.A."/>
            <person name="Ng W.-L."/>
            <person name="Kazmierczak K.M."/>
            <person name="Andrzejewski T.M."/>
            <person name="Davidsen T.M."/>
            <person name="Wayne K.J."/>
            <person name="Tettelin H."/>
            <person name="Glass J.I."/>
            <person name="Rusch D."/>
            <person name="Podicherti R."/>
            <person name="Tsui H.-C.T."/>
            <person name="Winkler M.E."/>
        </authorList>
    </citation>
    <scope>NUCLEOTIDE SEQUENCE</scope>
</reference>
<dbReference type="SUPFAM" id="SSF53448">
    <property type="entry name" value="Nucleotide-diphospho-sugar transferases"/>
    <property type="match status" value="1"/>
</dbReference>
<sequence length="291" mass="31753">MKITVGIPAFNEEKNIASIISRLKDFTDSIIVCDDGSSDMTAKIAEDMGAILVKHPKNLGYGAAIRTIFLKAKDLESDVLVTLDGDGQHQIMDVEKILKPIEKNQADIVIGSRFLDKKSDVPKYREFGINVITKVTNVTIKNKITDAQSGLRAYSKKVLSEIAPSDSGMGISTEILIKSSSKGFKIVEIPITISYAGETSTQNPVSHGTSVLFSTIKYISIEHPIRFYGIPAFICLIVGFFFTYLAIQYYTTFGKLSTNLTILSAGTVLVGVVLAITAILLYSLVSVVREK</sequence>
<feature type="transmembrane region" description="Helical" evidence="1">
    <location>
        <begin position="227"/>
        <end position="250"/>
    </location>
</feature>
<dbReference type="PANTHER" id="PTHR48090:SF7">
    <property type="entry name" value="RFBJ PROTEIN"/>
    <property type="match status" value="1"/>
</dbReference>
<evidence type="ECO:0000313" key="3">
    <source>
        <dbReference type="EMBL" id="SVA48759.1"/>
    </source>
</evidence>
<dbReference type="InterPro" id="IPR050256">
    <property type="entry name" value="Glycosyltransferase_2"/>
</dbReference>
<organism evidence="3">
    <name type="scientific">marine metagenome</name>
    <dbReference type="NCBI Taxonomy" id="408172"/>
    <lineage>
        <taxon>unclassified sequences</taxon>
        <taxon>metagenomes</taxon>
        <taxon>ecological metagenomes</taxon>
    </lineage>
</organism>
<dbReference type="InterPro" id="IPR001173">
    <property type="entry name" value="Glyco_trans_2-like"/>
</dbReference>
<name>A0A381W889_9ZZZZ</name>
<dbReference type="AlphaFoldDB" id="A0A381W889"/>
<feature type="transmembrane region" description="Helical" evidence="1">
    <location>
        <begin position="262"/>
        <end position="285"/>
    </location>
</feature>
<dbReference type="EMBL" id="UINC01011008">
    <property type="protein sequence ID" value="SVA48759.1"/>
    <property type="molecule type" value="Genomic_DNA"/>
</dbReference>
<keyword evidence="1" id="KW-1133">Transmembrane helix</keyword>
<accession>A0A381W889</accession>
<dbReference type="Pfam" id="PF00535">
    <property type="entry name" value="Glycos_transf_2"/>
    <property type="match status" value="1"/>
</dbReference>
<evidence type="ECO:0000256" key="1">
    <source>
        <dbReference type="SAM" id="Phobius"/>
    </source>
</evidence>
<dbReference type="CDD" id="cd04179">
    <property type="entry name" value="DPM_DPG-synthase_like"/>
    <property type="match status" value="1"/>
</dbReference>
<keyword evidence="1" id="KW-0472">Membrane</keyword>
<dbReference type="Gene3D" id="3.90.550.10">
    <property type="entry name" value="Spore Coat Polysaccharide Biosynthesis Protein SpsA, Chain A"/>
    <property type="match status" value="1"/>
</dbReference>
<gene>
    <name evidence="3" type="ORF">METZ01_LOCUS101613</name>
</gene>
<dbReference type="InterPro" id="IPR029044">
    <property type="entry name" value="Nucleotide-diphossugar_trans"/>
</dbReference>
<evidence type="ECO:0000259" key="2">
    <source>
        <dbReference type="Pfam" id="PF00535"/>
    </source>
</evidence>